<comment type="caution">
    <text evidence="4">The sequence shown here is derived from an EMBL/GenBank/DDBJ whole genome shotgun (WGS) entry which is preliminary data.</text>
</comment>
<feature type="compositionally biased region" description="Polar residues" evidence="2">
    <location>
        <begin position="1106"/>
        <end position="1115"/>
    </location>
</feature>
<gene>
    <name evidence="4" type="ORF">N7G274_004448</name>
</gene>
<feature type="region of interest" description="Disordered" evidence="2">
    <location>
        <begin position="1831"/>
        <end position="1919"/>
    </location>
</feature>
<evidence type="ECO:0000256" key="2">
    <source>
        <dbReference type="SAM" id="MobiDB-lite"/>
    </source>
</evidence>
<feature type="region of interest" description="Disordered" evidence="2">
    <location>
        <begin position="196"/>
        <end position="222"/>
    </location>
</feature>
<evidence type="ECO:0000313" key="5">
    <source>
        <dbReference type="Proteomes" id="UP001590950"/>
    </source>
</evidence>
<protein>
    <recommendedName>
        <fullName evidence="3">RRM domain-containing protein</fullName>
    </recommendedName>
</protein>
<dbReference type="Proteomes" id="UP001590950">
    <property type="component" value="Unassembled WGS sequence"/>
</dbReference>
<evidence type="ECO:0000313" key="4">
    <source>
        <dbReference type="EMBL" id="KAL2042689.1"/>
    </source>
</evidence>
<feature type="compositionally biased region" description="Basic and acidic residues" evidence="2">
    <location>
        <begin position="1874"/>
        <end position="1893"/>
    </location>
</feature>
<feature type="compositionally biased region" description="Polar residues" evidence="2">
    <location>
        <begin position="780"/>
        <end position="793"/>
    </location>
</feature>
<feature type="compositionally biased region" description="Polar residues" evidence="2">
    <location>
        <begin position="700"/>
        <end position="733"/>
    </location>
</feature>
<feature type="compositionally biased region" description="Basic residues" evidence="2">
    <location>
        <begin position="1698"/>
        <end position="1708"/>
    </location>
</feature>
<keyword evidence="5" id="KW-1185">Reference proteome</keyword>
<feature type="compositionally biased region" description="Polar residues" evidence="2">
    <location>
        <begin position="879"/>
        <end position="891"/>
    </location>
</feature>
<feature type="domain" description="RRM" evidence="3">
    <location>
        <begin position="473"/>
        <end position="556"/>
    </location>
</feature>
<reference evidence="4 5" key="1">
    <citation type="submission" date="2024-09" db="EMBL/GenBank/DDBJ databases">
        <title>Rethinking Asexuality: The Enigmatic Case of Functional Sexual Genes in Lepraria (Stereocaulaceae).</title>
        <authorList>
            <person name="Doellman M."/>
            <person name="Sun Y."/>
            <person name="Barcenas-Pena A."/>
            <person name="Lumbsch H.T."/>
            <person name="Grewe F."/>
        </authorList>
    </citation>
    <scope>NUCLEOTIDE SEQUENCE [LARGE SCALE GENOMIC DNA]</scope>
    <source>
        <strain evidence="4 5">Mercado 3170</strain>
    </source>
</reference>
<feature type="region of interest" description="Disordered" evidence="2">
    <location>
        <begin position="562"/>
        <end position="840"/>
    </location>
</feature>
<feature type="compositionally biased region" description="Polar residues" evidence="2">
    <location>
        <begin position="591"/>
        <end position="611"/>
    </location>
</feature>
<organism evidence="4 5">
    <name type="scientific">Stereocaulon virgatum</name>
    <dbReference type="NCBI Taxonomy" id="373712"/>
    <lineage>
        <taxon>Eukaryota</taxon>
        <taxon>Fungi</taxon>
        <taxon>Dikarya</taxon>
        <taxon>Ascomycota</taxon>
        <taxon>Pezizomycotina</taxon>
        <taxon>Lecanoromycetes</taxon>
        <taxon>OSLEUM clade</taxon>
        <taxon>Lecanoromycetidae</taxon>
        <taxon>Lecanorales</taxon>
        <taxon>Lecanorineae</taxon>
        <taxon>Stereocaulaceae</taxon>
        <taxon>Stereocaulon</taxon>
    </lineage>
</organism>
<dbReference type="Gene3D" id="3.30.70.330">
    <property type="match status" value="1"/>
</dbReference>
<dbReference type="EMBL" id="JBEFKJ010000013">
    <property type="protein sequence ID" value="KAL2042689.1"/>
    <property type="molecule type" value="Genomic_DNA"/>
</dbReference>
<feature type="compositionally biased region" description="Acidic residues" evidence="2">
    <location>
        <begin position="1966"/>
        <end position="1980"/>
    </location>
</feature>
<sequence>MATTAPFPVPNPMLGRALFSTCDCRYAPRWAPWPPRKSVIIRSDPEDDMKLMALRLQEKFPKICKTIVGPIQPQHVYEYFDHNDADLQGFSFLITVLERIALFNRNYVCNLEDFVIRWMATNAEAFSLIEANHEVEHLFKEDDIEEYGAAFLSDAMLRIKSMRTEHDEQQQDTLRQQQQHAQMIQHHAEFIRSTAPASAPFPDESSQQLGQVISKPERPQPHLREGSIHQFQAPEGRFPIPLIPFNPPPQGPRREDSHSDPVLALGQSHPENFTGIPSRGIPRPYTYGRLPVPINLRRAAYPGTMPRSKKNPAKTLSDDARLQLNIKTGPTGQSHQRSPALLLPVLSTESMQTPNHLMGHVQYTAQGPGRYRNGHNYPPHQIGVIQAPSQALPSQTHHQQADNMAQSTDVHDLIPVGQRGFLTPLSHQHSYNSTADTDQPVLTNMSNAEQAQGQKAPESKPQPGRAPPMAEPCKLWIGNIPPDTLRGAVMHILQPYPGLIEVSDVFTKMTAHSEASKYVFATFENSSDAEKALNLIPKSQFDGSQGRSLKVDWASRKMFTPKHNRYRDGGYNGSLPMNTSPAKSHEASNMGAHQSRVSLTESERANLTSEGSPVKSRKSSNAELQGSRGVSDHRRKQSGGSESPQKKSNKSVAKKTAEKAATPSDLKVVEGNANPKYDSVSQPVRTKVEDIATMEEHNANAKSRSGAAQSTAKVNDRSTQSQSGLLENVNPSRASHPWAELSALDGVHDTEPSARNRQPSHKTTKSSPSNKALIPDGKTKSLSQGPPTPQKTKSAGKKPVPIDEFKPKSKGAASGNSRNQQGQAKTDPPKASAIVGSSLLPNENAHSIQAASNSRHAISSYNDVLKLNQDPSIFESRASESSNAFHTTAGASTHAPKQIEPAISATPSSYDQKHTSQLISRDTTRSADDCVSATSTSTAPTSFPRDERSGPTSQAMSRNTTKTSDDSVSPVSPTALTFLGRDNHLDCTRKSPRSSKSNSEVVYVKETKPSMPGVDSDQLRRQLQANAVLPGSVRDEGDRLDEDAQASASEPKVSQSTPKMAPEAIASNQKAESLVRSGDATPKTRQVVIEEALANSPTKSLKEINVTGSSQSPQRKATPEIPQRSSSLTESSTPIKTHKKKARKFSAVEEESYGTTGQKDSDETVLEDSASLYINLPSGTLVPVHPSPSKEETMSKSKKKRSKKSRSLAPVNIAPAEQDTSLEQRALPKAETPYLTDDRDPCNTYNKPILEGKALLPKPETPFVADDGGDLPAPKLRSPLRSMTGLTPVLINEPTIITAGHFIATKYQDVQHHRDLRISVSKTPLSGRKALPKSEDSLFADGNASQASAVLSFGDTDVQRPFQKKDLSYKAASKTAPFTLEAPSVSRTGSTTDDANDQYSKCVPGGIEAAQRNVGNQNPPGNRIYQGSLLMQAQTALEHTKDSAEDAEHVEHMYSGHPRSTCWLEAAVPVTKAVYDAETDSPPLSPDNVCGYQPIKVVPKAIETKEELLRNVISFFASAAETDQNKRLQREAEYLLRISPGKPMSEPQSEFMSKIVNPQSWIKKVREYMEELVRLDAQGQTDSNTSNDETSPLLVADISCIERAVRKALSETSMKLDSEKKLGHNTKELRITYSKFKSLVDRSPRFQSSPTQLEMDEWVNEASRWLKTHASLFEKLDSSPNALAAVNAKIAELESKKSQKKVQQKPRQSRVMSREESVLTPSSSPETLGRRASSEERTGPSRSLESPNDIRKLAAAVEGKRNEVGRLQAEILQDHSLKDINPHGSGSQPENDISQVSVKMKELEVVEILTKMTEYGQTRAQEDMLEEMQDVNNEGPDSANTESYETATDEQHVDINNSASSSTLKSDGEPSDELDAKTGNHDREEDEVAKAEDIDNDAEDMQSEQSQAHDEKPEALPVIPPLEVRRRYSVIRKLFTDEELAKDSYIIAQEQEGILSVQEVDRLFGEEEQENNSTIEEAEEVITAPTVRLDKTATDKASARSGGKSGQHPNAPEPSTAPIASGSDFGDVKSDDGASAVSNYDEEFPQLGIRGGYTPGKGRGRTQSYVAALATGQALRQTGGQSRASSKGPAAGQAGGPSRAQTAEHSRCNSPSKNEVKVPVNDAWGVPMQEGAWGKGGKGVKKSE</sequence>
<feature type="compositionally biased region" description="Polar residues" evidence="2">
    <location>
        <begin position="1854"/>
        <end position="1865"/>
    </location>
</feature>
<feature type="region of interest" description="Disordered" evidence="2">
    <location>
        <begin position="877"/>
        <end position="1164"/>
    </location>
</feature>
<feature type="compositionally biased region" description="Low complexity" evidence="2">
    <location>
        <begin position="171"/>
        <end position="184"/>
    </location>
</feature>
<feature type="region of interest" description="Disordered" evidence="2">
    <location>
        <begin position="1966"/>
        <end position="2144"/>
    </location>
</feature>
<feature type="compositionally biased region" description="Polar residues" evidence="2">
    <location>
        <begin position="814"/>
        <end position="824"/>
    </location>
</feature>
<feature type="compositionally biased region" description="Basic and acidic residues" evidence="2">
    <location>
        <begin position="686"/>
        <end position="699"/>
    </location>
</feature>
<feature type="compositionally biased region" description="Polar residues" evidence="2">
    <location>
        <begin position="1046"/>
        <end position="1058"/>
    </location>
</feature>
<dbReference type="SUPFAM" id="SSF54928">
    <property type="entry name" value="RNA-binding domain, RBD"/>
    <property type="match status" value="1"/>
</dbReference>
<feature type="region of interest" description="Disordered" evidence="2">
    <location>
        <begin position="237"/>
        <end position="280"/>
    </location>
</feature>
<name>A0ABR4A9Y0_9LECA</name>
<feature type="region of interest" description="Disordered" evidence="2">
    <location>
        <begin position="164"/>
        <end position="184"/>
    </location>
</feature>
<dbReference type="InterPro" id="IPR012677">
    <property type="entry name" value="Nucleotide-bd_a/b_plait_sf"/>
</dbReference>
<evidence type="ECO:0000256" key="1">
    <source>
        <dbReference type="PROSITE-ProRule" id="PRU00176"/>
    </source>
</evidence>
<accession>A0ABR4A9Y0</accession>
<feature type="region of interest" description="Disordered" evidence="2">
    <location>
        <begin position="448"/>
        <end position="469"/>
    </location>
</feature>
<feature type="compositionally biased region" description="Polar residues" evidence="2">
    <location>
        <begin position="905"/>
        <end position="921"/>
    </location>
</feature>
<keyword evidence="1" id="KW-0694">RNA-binding</keyword>
<feature type="compositionally biased region" description="Polar residues" evidence="2">
    <location>
        <begin position="1123"/>
        <end position="1135"/>
    </location>
</feature>
<dbReference type="PROSITE" id="PS50102">
    <property type="entry name" value="RRM"/>
    <property type="match status" value="1"/>
</dbReference>
<evidence type="ECO:0000259" key="3">
    <source>
        <dbReference type="PROSITE" id="PS50102"/>
    </source>
</evidence>
<dbReference type="InterPro" id="IPR035979">
    <property type="entry name" value="RBD_domain_sf"/>
</dbReference>
<proteinExistence type="predicted"/>
<dbReference type="SMART" id="SM00360">
    <property type="entry name" value="RRM"/>
    <property type="match status" value="1"/>
</dbReference>
<feature type="compositionally biased region" description="Basic residues" evidence="2">
    <location>
        <begin position="1196"/>
        <end position="1206"/>
    </location>
</feature>
<feature type="region of interest" description="Disordered" evidence="2">
    <location>
        <begin position="1694"/>
        <end position="1750"/>
    </location>
</feature>
<dbReference type="InterPro" id="IPR000504">
    <property type="entry name" value="RRM_dom"/>
</dbReference>
<feature type="compositionally biased region" description="Low complexity" evidence="2">
    <location>
        <begin position="932"/>
        <end position="942"/>
    </location>
</feature>
<dbReference type="CDD" id="cd00590">
    <property type="entry name" value="RRM_SF"/>
    <property type="match status" value="1"/>
</dbReference>
<feature type="compositionally biased region" description="Polar residues" evidence="2">
    <location>
        <begin position="2074"/>
        <end position="2085"/>
    </location>
</feature>
<dbReference type="Pfam" id="PF00076">
    <property type="entry name" value="RRM_1"/>
    <property type="match status" value="1"/>
</dbReference>
<feature type="compositionally biased region" description="Basic and acidic residues" evidence="2">
    <location>
        <begin position="1728"/>
        <end position="1739"/>
    </location>
</feature>
<feature type="compositionally biased region" description="Pro residues" evidence="2">
    <location>
        <begin position="241"/>
        <end position="251"/>
    </location>
</feature>
<feature type="compositionally biased region" description="Polar residues" evidence="2">
    <location>
        <begin position="950"/>
        <end position="975"/>
    </location>
</feature>
<feature type="compositionally biased region" description="Basic and acidic residues" evidence="2">
    <location>
        <begin position="1988"/>
        <end position="1998"/>
    </location>
</feature>
<feature type="region of interest" description="Disordered" evidence="2">
    <location>
        <begin position="1177"/>
        <end position="1242"/>
    </location>
</feature>